<dbReference type="HOGENOM" id="CLU_004744_5_1_11"/>
<dbReference type="GO" id="GO:0051060">
    <property type="term" value="F:pullulanase activity"/>
    <property type="evidence" value="ECO:0007669"/>
    <property type="project" value="InterPro"/>
</dbReference>
<dbReference type="SUPFAM" id="SSF51011">
    <property type="entry name" value="Glycosyl hydrolase domain"/>
    <property type="match status" value="1"/>
</dbReference>
<dbReference type="InterPro" id="IPR040671">
    <property type="entry name" value="Pullulanase_N2"/>
</dbReference>
<dbReference type="Gene3D" id="2.60.40.1180">
    <property type="entry name" value="Golgi alpha-mannosidase II"/>
    <property type="match status" value="1"/>
</dbReference>
<dbReference type="InterPro" id="IPR024561">
    <property type="entry name" value="Pullul_strch_C"/>
</dbReference>
<dbReference type="RefSeq" id="WP_015748692.1">
    <property type="nucleotide sequence ID" value="NC_013235.1"/>
</dbReference>
<proteinExistence type="inferred from homology"/>
<dbReference type="Gene3D" id="2.60.40.1130">
    <property type="entry name" value="Rab geranylgeranyltransferase alpha-subunit, insert domain"/>
    <property type="match status" value="1"/>
</dbReference>
<dbReference type="InterPro" id="IPR017853">
    <property type="entry name" value="GH"/>
</dbReference>
<dbReference type="InterPro" id="IPR032109">
    <property type="entry name" value="Big_3_5"/>
</dbReference>
<dbReference type="InterPro" id="IPR013780">
    <property type="entry name" value="Glyco_hydro_b"/>
</dbReference>
<dbReference type="CAZy" id="GH13">
    <property type="family name" value="Glycoside Hydrolase Family 13"/>
</dbReference>
<dbReference type="InterPro" id="IPR054409">
    <property type="entry name" value="X25_BaPul-like"/>
</dbReference>
<dbReference type="Gene3D" id="2.60.40.10">
    <property type="entry name" value="Immunoglobulins"/>
    <property type="match status" value="5"/>
</dbReference>
<dbReference type="Pfam" id="PF17967">
    <property type="entry name" value="Pullulanase_N2"/>
    <property type="match status" value="1"/>
</dbReference>
<dbReference type="Pfam" id="PF16640">
    <property type="entry name" value="Big_3_5"/>
    <property type="match status" value="1"/>
</dbReference>
<dbReference type="Gene3D" id="3.20.20.80">
    <property type="entry name" value="Glycosidases"/>
    <property type="match status" value="1"/>
</dbReference>
<dbReference type="GO" id="GO:0005975">
    <property type="term" value="P:carbohydrate metabolic process"/>
    <property type="evidence" value="ECO:0007669"/>
    <property type="project" value="InterPro"/>
</dbReference>
<dbReference type="SUPFAM" id="SSF81296">
    <property type="entry name" value="E set domains"/>
    <property type="match status" value="2"/>
</dbReference>
<evidence type="ECO:0000313" key="4">
    <source>
        <dbReference type="EMBL" id="ACV79838.1"/>
    </source>
</evidence>
<feature type="region of interest" description="Disordered" evidence="2">
    <location>
        <begin position="414"/>
        <end position="436"/>
    </location>
</feature>
<sequence precursor="true">MEASGGVHVRGHRRHRTRPRRMLTALLTAILAAMGIIAVPPATAAAADLVVTAAGSFNSEIGCPGDWQPDCQAAQLSKRANDGIYSATFTIPAGSYEYKIAVGGSWDENYGQGGVPGGANAALTLAADTAVTFYYNPVTHVFGTSADGPIITVPGSFQSELGCPGDWSPDCMVSWLTDPDGDGVYTYATSAIPTGSYEAKVAHGLSWDENYGVDGAPGGANYSFSTTSGKQVTFSYVLATHVLTIVANDPPLPGTGQQQAFWVDRQTLAWPKSLLLNGAAVTEESWKLYHSPTAGITAQDGVVTGGTSVDLTLDPAGLSAAQLAAHPELAGYLALRPTGLDAGAIDALVREQLMVAQFRADGTAAALTGVQLPGVLDDLYATAAGQRTLGVSWAGGTPTLTVWAPTAQQVSVQLSGSTDGSAPTGVSVPATRNDDGTWSVTGDPSWKNVRYLFQIQVYVPSLAQVVTNTVTDPYSVALTVNSTHSVAIDLNDPAYRPQLWTDTPAPIVANPVDRAIYELHIRDFSINDQSVPAAARGTYSAFTYDSDGTEHLRKLAQAGMNTVHLLPSFDIASIPELRSEQSTPQCDLPSLPADSPQQQACVGAAAGSDGYNWGYDPWHYSTPDGSYAVNADGGDRVAEFRSMVGALHQDGLQVVLDQVFNHTAASGQDPKSVLDQVVPGYYQRLDKIGTVYTSTCCQNVATEHAMAQKLMVDSVVLWAKDYKVDGFRFDLMGHASKANMLAIRSALDALTLAKDGVDGQAIYLYGEGWNFGEVANNALFEQATQGQLGGTGIGTFTDRLRDAVNGGSPVSADTLQDQGFGNGLGTDPSGKGTIPADQQLAILAKDSDLVRLGLAGNLRSFSFLTAGGQTLRGDQLDYNGSPAGYADQPDEVVNYVDAHDNATLFDMLTLKLPEATSMADRVRMNTLSLATVTLAQGVSFWHAGTDLLRSKSLDHNSYDSGDWFNSLDWTGQDNGFGRGLPPARDNSSEWPVQGPLLANPALKPAPADIATASDQADVLLRLRSSTPLFRLGDAELIKQKLTFPGSGPDATPGVIVMSIDDTVGADVDPALSGVLVVYNASPTSTTQTVSALAGRNYALADIQAQGTDPVVKTTSWDAATGAVTVPARTVAVLVSPTTAVPTSSVSLTANPASQVYGSGQRVTLTATVSSSVTPVTGTVQFRAGDTVLGSAAVTNGTATFTLPAKTPAGALDVVAHYSGGGGAPAADSTPVHVTIDQATTSTRLVGAGGFFGLPTLLLATVHVNNGQLARGTIEIRDNGTLIATVPVRAGIATYLTKRSNPRGKHSYTATFVPADPANISGSTSNTLTIPR</sequence>
<comment type="similarity">
    <text evidence="1">Belongs to the glycosyl hydrolase 13 family.</text>
</comment>
<dbReference type="Pfam" id="PF11852">
    <property type="entry name" value="Pullul_strch_C"/>
    <property type="match status" value="1"/>
</dbReference>
<dbReference type="Proteomes" id="UP000002218">
    <property type="component" value="Chromosome"/>
</dbReference>
<dbReference type="InterPro" id="IPR004193">
    <property type="entry name" value="Glyco_hydro_13_N"/>
</dbReference>
<evidence type="ECO:0000256" key="2">
    <source>
        <dbReference type="SAM" id="MobiDB-lite"/>
    </source>
</evidence>
<dbReference type="STRING" id="479431.Namu_3513"/>
<reference evidence="4 5" key="2">
    <citation type="journal article" date="2010" name="Stand. Genomic Sci.">
        <title>Complete genome sequence of Nakamurella multipartita type strain (Y-104).</title>
        <authorList>
            <person name="Tice H."/>
            <person name="Mayilraj S."/>
            <person name="Sims D."/>
            <person name="Lapidus A."/>
            <person name="Nolan M."/>
            <person name="Lucas S."/>
            <person name="Glavina Del Rio T."/>
            <person name="Copeland A."/>
            <person name="Cheng J.F."/>
            <person name="Meincke L."/>
            <person name="Bruce D."/>
            <person name="Goodwin L."/>
            <person name="Pitluck S."/>
            <person name="Ivanova N."/>
            <person name="Mavromatis K."/>
            <person name="Ovchinnikova G."/>
            <person name="Pati A."/>
            <person name="Chen A."/>
            <person name="Palaniappan K."/>
            <person name="Land M."/>
            <person name="Hauser L."/>
            <person name="Chang Y.J."/>
            <person name="Jeffries C.D."/>
            <person name="Detter J.C."/>
            <person name="Brettin T."/>
            <person name="Rohde M."/>
            <person name="Goker M."/>
            <person name="Bristow J."/>
            <person name="Eisen J.A."/>
            <person name="Markowitz V."/>
            <person name="Hugenholtz P."/>
            <person name="Kyrpides N.C."/>
            <person name="Klenk H.P."/>
            <person name="Chen F."/>
        </authorList>
    </citation>
    <scope>NUCLEOTIDE SEQUENCE [LARGE SCALE GENOMIC DNA]</scope>
    <source>
        <strain evidence="5">ATCC 700099 / DSM 44233 / CIP 104796 / JCM 9543 / NBRC 105858 / Y-104</strain>
    </source>
</reference>
<dbReference type="eggNOG" id="COG1523">
    <property type="taxonomic scope" value="Bacteria"/>
</dbReference>
<organism evidence="4 5">
    <name type="scientific">Nakamurella multipartita (strain ATCC 700099 / DSM 44233 / CIP 104796 / JCM 9543 / NBRC 105858 / Y-104)</name>
    <name type="common">Microsphaera multipartita</name>
    <dbReference type="NCBI Taxonomy" id="479431"/>
    <lineage>
        <taxon>Bacteria</taxon>
        <taxon>Bacillati</taxon>
        <taxon>Actinomycetota</taxon>
        <taxon>Actinomycetes</taxon>
        <taxon>Nakamurellales</taxon>
        <taxon>Nakamurellaceae</taxon>
        <taxon>Nakamurella</taxon>
    </lineage>
</organism>
<dbReference type="EMBL" id="CP001737">
    <property type="protein sequence ID" value="ACV79838.1"/>
    <property type="molecule type" value="Genomic_DNA"/>
</dbReference>
<dbReference type="CAZy" id="CBM48">
    <property type="family name" value="Carbohydrate-Binding Module Family 48"/>
</dbReference>
<dbReference type="SUPFAM" id="SSF51445">
    <property type="entry name" value="(Trans)glycosidases"/>
    <property type="match status" value="1"/>
</dbReference>
<dbReference type="InterPro" id="IPR011839">
    <property type="entry name" value="Pullul_strch"/>
</dbReference>
<reference evidence="5" key="1">
    <citation type="submission" date="2009-09" db="EMBL/GenBank/DDBJ databases">
        <title>The complete genome of Nakamurella multipartita DSM 44233.</title>
        <authorList>
            <consortium name="US DOE Joint Genome Institute (JGI-PGF)"/>
            <person name="Lucas S."/>
            <person name="Copeland A."/>
            <person name="Lapidus A."/>
            <person name="Glavina del Rio T."/>
            <person name="Dalin E."/>
            <person name="Tice H."/>
            <person name="Bruce D."/>
            <person name="Goodwin L."/>
            <person name="Pitluck S."/>
            <person name="Kyrpides N."/>
            <person name="Mavromatis K."/>
            <person name="Ivanova N."/>
            <person name="Ovchinnikova G."/>
            <person name="Sims D."/>
            <person name="Meincke L."/>
            <person name="Brettin T."/>
            <person name="Detter J.C."/>
            <person name="Han C."/>
            <person name="Larimer F."/>
            <person name="Land M."/>
            <person name="Hauser L."/>
            <person name="Markowitz V."/>
            <person name="Cheng J.-F."/>
            <person name="Hugenholtz P."/>
            <person name="Woyke T."/>
            <person name="Wu D."/>
            <person name="Klenk H.-P."/>
            <person name="Eisen J.A."/>
        </authorList>
    </citation>
    <scope>NUCLEOTIDE SEQUENCE [LARGE SCALE GENOMIC DNA]</scope>
    <source>
        <strain evidence="5">ATCC 700099 / DSM 44233 / CIP 104796 / JCM 9543 / NBRC 105858 / Y-104</strain>
    </source>
</reference>
<keyword evidence="5" id="KW-1185">Reference proteome</keyword>
<dbReference type="InterPro" id="IPR006047">
    <property type="entry name" value="GH13_cat_dom"/>
</dbReference>
<dbReference type="InterPro" id="IPR014756">
    <property type="entry name" value="Ig_E-set"/>
</dbReference>
<dbReference type="InterPro" id="IPR013783">
    <property type="entry name" value="Ig-like_fold"/>
</dbReference>
<dbReference type="NCBIfam" id="TIGR02103">
    <property type="entry name" value="pullul_strch"/>
    <property type="match status" value="1"/>
</dbReference>
<gene>
    <name evidence="4" type="ordered locus">Namu_3513</name>
</gene>
<accession>C8XET7</accession>
<dbReference type="CDD" id="cd02860">
    <property type="entry name" value="E_set_Pullulanase"/>
    <property type="match status" value="1"/>
</dbReference>
<dbReference type="Pfam" id="PF22058">
    <property type="entry name" value="X25_BaPul_like"/>
    <property type="match status" value="2"/>
</dbReference>
<dbReference type="CDD" id="cd11341">
    <property type="entry name" value="AmyAc_Pullulanase_LD-like"/>
    <property type="match status" value="1"/>
</dbReference>
<dbReference type="InParanoid" id="C8XET7"/>
<dbReference type="PANTHER" id="PTHR43002">
    <property type="entry name" value="GLYCOGEN DEBRANCHING ENZYME"/>
    <property type="match status" value="1"/>
</dbReference>
<protein>
    <submittedName>
        <fullName evidence="4">Alpha-1,6-glucosidase, pullulanase-type</fullName>
    </submittedName>
</protein>
<evidence type="ECO:0000313" key="5">
    <source>
        <dbReference type="Proteomes" id="UP000002218"/>
    </source>
</evidence>
<dbReference type="CDD" id="cd12962">
    <property type="entry name" value="X25_BaPul_like"/>
    <property type="match status" value="2"/>
</dbReference>
<name>C8XET7_NAKMY</name>
<dbReference type="Pfam" id="PF02922">
    <property type="entry name" value="CBM_48"/>
    <property type="match status" value="1"/>
</dbReference>
<evidence type="ECO:0000259" key="3">
    <source>
        <dbReference type="SMART" id="SM00642"/>
    </source>
</evidence>
<dbReference type="SMART" id="SM00642">
    <property type="entry name" value="Aamy"/>
    <property type="match status" value="1"/>
</dbReference>
<feature type="domain" description="Glycosyl hydrolase family 13 catalytic" evidence="3">
    <location>
        <begin position="537"/>
        <end position="984"/>
    </location>
</feature>
<dbReference type="KEGG" id="nml:Namu_3513"/>
<evidence type="ECO:0000256" key="1">
    <source>
        <dbReference type="ARBA" id="ARBA00008061"/>
    </source>
</evidence>